<dbReference type="Pfam" id="PF00453">
    <property type="entry name" value="Ribosomal_L20"/>
    <property type="match status" value="1"/>
</dbReference>
<dbReference type="CDD" id="cd07026">
    <property type="entry name" value="Ribosomal_L20"/>
    <property type="match status" value="1"/>
</dbReference>
<accession>A0A558HNB7</accession>
<dbReference type="GO" id="GO:0019843">
    <property type="term" value="F:rRNA binding"/>
    <property type="evidence" value="ECO:0007669"/>
    <property type="project" value="UniProtKB-UniRule"/>
</dbReference>
<comment type="similarity">
    <text evidence="1 7 8">Belongs to the bacterial ribosomal protein bL20 family.</text>
</comment>
<keyword evidence="2 7" id="KW-0699">rRNA-binding</keyword>
<dbReference type="SUPFAM" id="SSF74731">
    <property type="entry name" value="Ribosomal protein L20"/>
    <property type="match status" value="1"/>
</dbReference>
<organism evidence="9 10">
    <name type="scientific">Cobetia crustatorum</name>
    <dbReference type="NCBI Taxonomy" id="553385"/>
    <lineage>
        <taxon>Bacteria</taxon>
        <taxon>Pseudomonadati</taxon>
        <taxon>Pseudomonadota</taxon>
        <taxon>Gammaproteobacteria</taxon>
        <taxon>Oceanospirillales</taxon>
        <taxon>Halomonadaceae</taxon>
        <taxon>Cobetia</taxon>
    </lineage>
</organism>
<dbReference type="PROSITE" id="PS50096">
    <property type="entry name" value="IQ"/>
    <property type="match status" value="1"/>
</dbReference>
<sequence length="116" mass="13258">MSRVKRGVVARRRHKKIMKQAKGYYGARSRVFRVAKQAVIKAGQYAYRDRRVRKRQFRALWIARINAAARINGMSYSRFIAGLKKANIEIDRKVLADIAVHEKAAFAAIVEKAKAA</sequence>
<protein>
    <recommendedName>
        <fullName evidence="6 7">Large ribosomal subunit protein bL20</fullName>
    </recommendedName>
</protein>
<dbReference type="GO" id="GO:0005840">
    <property type="term" value="C:ribosome"/>
    <property type="evidence" value="ECO:0007669"/>
    <property type="project" value="UniProtKB-KW"/>
</dbReference>
<reference evidence="9 10" key="1">
    <citation type="submission" date="2019-07" db="EMBL/GenBank/DDBJ databases">
        <title>Diversity of Bacteria from Kongsfjorden, Arctic.</title>
        <authorList>
            <person name="Yu Y."/>
        </authorList>
    </citation>
    <scope>NUCLEOTIDE SEQUENCE [LARGE SCALE GENOMIC DNA]</scope>
    <source>
        <strain evidence="9 10">SM1923</strain>
    </source>
</reference>
<evidence type="ECO:0000256" key="5">
    <source>
        <dbReference type="ARBA" id="ARBA00023274"/>
    </source>
</evidence>
<dbReference type="GO" id="GO:0006412">
    <property type="term" value="P:translation"/>
    <property type="evidence" value="ECO:0007669"/>
    <property type="project" value="InterPro"/>
</dbReference>
<evidence type="ECO:0000256" key="6">
    <source>
        <dbReference type="ARBA" id="ARBA00035172"/>
    </source>
</evidence>
<dbReference type="PANTHER" id="PTHR10986">
    <property type="entry name" value="39S RIBOSOMAL PROTEIN L20"/>
    <property type="match status" value="1"/>
</dbReference>
<dbReference type="AlphaFoldDB" id="A0A558HNB7"/>
<dbReference type="RefSeq" id="WP_024952303.1">
    <property type="nucleotide sequence ID" value="NZ_CAWOWR010000107.1"/>
</dbReference>
<gene>
    <name evidence="7 9" type="primary">rplT</name>
    <name evidence="9" type="ORF">FQP86_08375</name>
</gene>
<dbReference type="Gene3D" id="6.10.160.10">
    <property type="match status" value="1"/>
</dbReference>
<dbReference type="Proteomes" id="UP000319941">
    <property type="component" value="Unassembled WGS sequence"/>
</dbReference>
<proteinExistence type="inferred from homology"/>
<dbReference type="InterPro" id="IPR035566">
    <property type="entry name" value="Ribosomal_protein_bL20_C"/>
</dbReference>
<dbReference type="HAMAP" id="MF_00382">
    <property type="entry name" value="Ribosomal_bL20"/>
    <property type="match status" value="1"/>
</dbReference>
<dbReference type="OrthoDB" id="9808966at2"/>
<dbReference type="FunFam" id="1.10.1900.20:FF:000001">
    <property type="entry name" value="50S ribosomal protein L20"/>
    <property type="match status" value="1"/>
</dbReference>
<dbReference type="GO" id="GO:0000027">
    <property type="term" value="P:ribosomal large subunit assembly"/>
    <property type="evidence" value="ECO:0007669"/>
    <property type="project" value="UniProtKB-UniRule"/>
</dbReference>
<dbReference type="InterPro" id="IPR049946">
    <property type="entry name" value="RIBOSOMAL_L20_CS"/>
</dbReference>
<evidence type="ECO:0000256" key="8">
    <source>
        <dbReference type="RuleBase" id="RU000560"/>
    </source>
</evidence>
<name>A0A558HNB7_9GAMM</name>
<evidence type="ECO:0000313" key="10">
    <source>
        <dbReference type="Proteomes" id="UP000319941"/>
    </source>
</evidence>
<dbReference type="PRINTS" id="PR00062">
    <property type="entry name" value="RIBOSOMALL20"/>
</dbReference>
<evidence type="ECO:0000256" key="7">
    <source>
        <dbReference type="HAMAP-Rule" id="MF_00382"/>
    </source>
</evidence>
<dbReference type="NCBIfam" id="TIGR01032">
    <property type="entry name" value="rplT_bact"/>
    <property type="match status" value="1"/>
</dbReference>
<keyword evidence="10" id="KW-1185">Reference proteome</keyword>
<dbReference type="Gene3D" id="1.10.1900.20">
    <property type="entry name" value="Ribosomal protein L20"/>
    <property type="match status" value="1"/>
</dbReference>
<evidence type="ECO:0000256" key="1">
    <source>
        <dbReference type="ARBA" id="ARBA00007698"/>
    </source>
</evidence>
<keyword evidence="4 7" id="KW-0689">Ribosomal protein</keyword>
<evidence type="ECO:0000256" key="2">
    <source>
        <dbReference type="ARBA" id="ARBA00022730"/>
    </source>
</evidence>
<dbReference type="STRING" id="553385.GCA_000591415_02282"/>
<comment type="function">
    <text evidence="7 8">Binds directly to 23S ribosomal RNA and is necessary for the in vitro assembly process of the 50S ribosomal subunit. It is not involved in the protein synthesizing functions of that subunit.</text>
</comment>
<dbReference type="GO" id="GO:1990904">
    <property type="term" value="C:ribonucleoprotein complex"/>
    <property type="evidence" value="ECO:0007669"/>
    <property type="project" value="UniProtKB-KW"/>
</dbReference>
<evidence type="ECO:0000256" key="4">
    <source>
        <dbReference type="ARBA" id="ARBA00022980"/>
    </source>
</evidence>
<dbReference type="GO" id="GO:0003735">
    <property type="term" value="F:structural constituent of ribosome"/>
    <property type="evidence" value="ECO:0007669"/>
    <property type="project" value="InterPro"/>
</dbReference>
<comment type="caution">
    <text evidence="9">The sequence shown here is derived from an EMBL/GenBank/DDBJ whole genome shotgun (WGS) entry which is preliminary data.</text>
</comment>
<dbReference type="PROSITE" id="PS00937">
    <property type="entry name" value="RIBOSOMAL_L20"/>
    <property type="match status" value="1"/>
</dbReference>
<keyword evidence="3 7" id="KW-0694">RNA-binding</keyword>
<keyword evidence="5 7" id="KW-0687">Ribonucleoprotein</keyword>
<evidence type="ECO:0000313" key="9">
    <source>
        <dbReference type="EMBL" id="TVU70629.1"/>
    </source>
</evidence>
<evidence type="ECO:0000256" key="3">
    <source>
        <dbReference type="ARBA" id="ARBA00022884"/>
    </source>
</evidence>
<dbReference type="EMBL" id="VNFH01000005">
    <property type="protein sequence ID" value="TVU70629.1"/>
    <property type="molecule type" value="Genomic_DNA"/>
</dbReference>
<dbReference type="InterPro" id="IPR005813">
    <property type="entry name" value="Ribosomal_bL20"/>
</dbReference>